<dbReference type="RefSeq" id="WP_301626125.1">
    <property type="nucleotide sequence ID" value="NZ_BORS01000004.1"/>
</dbReference>
<name>A0A920CLK5_9BACL</name>
<feature type="domain" description="DUF7674" evidence="1">
    <location>
        <begin position="8"/>
        <end position="118"/>
    </location>
</feature>
<dbReference type="Pfam" id="PF24722">
    <property type="entry name" value="DUF7674"/>
    <property type="match status" value="1"/>
</dbReference>
<dbReference type="AlphaFoldDB" id="A0A920CLK5"/>
<evidence type="ECO:0000313" key="3">
    <source>
        <dbReference type="Proteomes" id="UP000678895"/>
    </source>
</evidence>
<reference evidence="2" key="1">
    <citation type="submission" date="2021-03" db="EMBL/GenBank/DDBJ databases">
        <title>Antimicrobial resistance genes in bacteria isolated from Japanese honey, and their potential for conferring macrolide and lincosamide resistance in the American foulbrood pathogen Paenibacillus larvae.</title>
        <authorList>
            <person name="Okamoto M."/>
            <person name="Kumagai M."/>
            <person name="Kanamori H."/>
            <person name="Takamatsu D."/>
        </authorList>
    </citation>
    <scope>NUCLEOTIDE SEQUENCE</scope>
    <source>
        <strain evidence="2">J41TS4</strain>
    </source>
</reference>
<protein>
    <recommendedName>
        <fullName evidence="1">DUF7674 domain-containing protein</fullName>
    </recommendedName>
</protein>
<proteinExistence type="predicted"/>
<evidence type="ECO:0000259" key="1">
    <source>
        <dbReference type="Pfam" id="PF24722"/>
    </source>
</evidence>
<gene>
    <name evidence="2" type="ORF">J41TS4_15120</name>
</gene>
<dbReference type="EMBL" id="BORS01000004">
    <property type="protein sequence ID" value="GIO41754.1"/>
    <property type="molecule type" value="Genomic_DNA"/>
</dbReference>
<sequence>MDYNNVVQKMLKVIPEVTPLYEKELEWWDEILPHIVFGDVVNPYIIRLLREGNDEQIAKNVFNFLEEMAICSDEKVHEILAVTVLEQLGDDPTILEEARRYMGNETKKISDEVEKGWGR</sequence>
<evidence type="ECO:0000313" key="2">
    <source>
        <dbReference type="EMBL" id="GIO41754.1"/>
    </source>
</evidence>
<organism evidence="2 3">
    <name type="scientific">Paenibacillus apis</name>
    <dbReference type="NCBI Taxonomy" id="1792174"/>
    <lineage>
        <taxon>Bacteria</taxon>
        <taxon>Bacillati</taxon>
        <taxon>Bacillota</taxon>
        <taxon>Bacilli</taxon>
        <taxon>Bacillales</taxon>
        <taxon>Paenibacillaceae</taxon>
        <taxon>Paenibacillus</taxon>
    </lineage>
</organism>
<keyword evidence="3" id="KW-1185">Reference proteome</keyword>
<comment type="caution">
    <text evidence="2">The sequence shown here is derived from an EMBL/GenBank/DDBJ whole genome shotgun (WGS) entry which is preliminary data.</text>
</comment>
<dbReference type="InterPro" id="IPR056091">
    <property type="entry name" value="DUF7674"/>
</dbReference>
<dbReference type="Proteomes" id="UP000678895">
    <property type="component" value="Unassembled WGS sequence"/>
</dbReference>
<accession>A0A920CLK5</accession>